<reference evidence="2 3" key="1">
    <citation type="submission" date="2019-03" db="EMBL/GenBank/DDBJ databases">
        <title>Genomic Encyclopedia of Archaeal and Bacterial Type Strains, Phase II (KMG-II): from individual species to whole genera.</title>
        <authorList>
            <person name="Goeker M."/>
        </authorList>
    </citation>
    <scope>NUCLEOTIDE SEQUENCE [LARGE SCALE GENOMIC DNA]</scope>
    <source>
        <strain evidence="2 3">DSM 24782</strain>
    </source>
</reference>
<accession>A0A4R7FPR7</accession>
<evidence type="ECO:0000256" key="1">
    <source>
        <dbReference type="SAM" id="MobiDB-lite"/>
    </source>
</evidence>
<feature type="region of interest" description="Disordered" evidence="1">
    <location>
        <begin position="30"/>
        <end position="59"/>
    </location>
</feature>
<keyword evidence="3" id="KW-1185">Reference proteome</keyword>
<dbReference type="Proteomes" id="UP000295344">
    <property type="component" value="Unassembled WGS sequence"/>
</dbReference>
<dbReference type="EMBL" id="SOAM01000001">
    <property type="protein sequence ID" value="TDS79752.1"/>
    <property type="molecule type" value="Genomic_DNA"/>
</dbReference>
<name>A0A4R7FPR7_9MICO</name>
<sequence length="59" mass="6230">MSGLVDTLIARNPLLGHGVRTHATGIALATDTTTAPRRRRRPLDVDAPKVHLGHAGRAA</sequence>
<dbReference type="AlphaFoldDB" id="A0A4R7FPR7"/>
<protein>
    <submittedName>
        <fullName evidence="2">Uncharacterized protein</fullName>
    </submittedName>
</protein>
<gene>
    <name evidence="2" type="ORF">CLV52_0294</name>
</gene>
<organism evidence="2 3">
    <name type="scientific">Amnibacterium kyonggiense</name>
    <dbReference type="NCBI Taxonomy" id="595671"/>
    <lineage>
        <taxon>Bacteria</taxon>
        <taxon>Bacillati</taxon>
        <taxon>Actinomycetota</taxon>
        <taxon>Actinomycetes</taxon>
        <taxon>Micrococcales</taxon>
        <taxon>Microbacteriaceae</taxon>
        <taxon>Amnibacterium</taxon>
    </lineage>
</organism>
<evidence type="ECO:0000313" key="3">
    <source>
        <dbReference type="Proteomes" id="UP000295344"/>
    </source>
</evidence>
<evidence type="ECO:0000313" key="2">
    <source>
        <dbReference type="EMBL" id="TDS79752.1"/>
    </source>
</evidence>
<comment type="caution">
    <text evidence="2">The sequence shown here is derived from an EMBL/GenBank/DDBJ whole genome shotgun (WGS) entry which is preliminary data.</text>
</comment>
<proteinExistence type="predicted"/>
<dbReference type="RefSeq" id="WP_133764193.1">
    <property type="nucleotide sequence ID" value="NZ_BAAARP010000001.1"/>
</dbReference>